<evidence type="ECO:0000256" key="1">
    <source>
        <dbReference type="ARBA" id="ARBA00006484"/>
    </source>
</evidence>
<dbReference type="InterPro" id="IPR057326">
    <property type="entry name" value="KR_dom"/>
</dbReference>
<dbReference type="EMBL" id="AP022588">
    <property type="protein sequence ID" value="BBY31768.1"/>
    <property type="molecule type" value="Genomic_DNA"/>
</dbReference>
<dbReference type="PANTHER" id="PTHR43550">
    <property type="entry name" value="3-KETODIHYDROSPHINGOSINE REDUCTASE"/>
    <property type="match status" value="1"/>
</dbReference>
<accession>A0A7I7QZJ2</accession>
<feature type="domain" description="Ketoreductase" evidence="3">
    <location>
        <begin position="8"/>
        <end position="193"/>
    </location>
</feature>
<dbReference type="GO" id="GO:0047560">
    <property type="term" value="F:3-dehydrosphinganine reductase activity"/>
    <property type="evidence" value="ECO:0007669"/>
    <property type="project" value="TreeGrafter"/>
</dbReference>
<dbReference type="Gene3D" id="3.40.50.720">
    <property type="entry name" value="NAD(P)-binding Rossmann-like Domain"/>
    <property type="match status" value="1"/>
</dbReference>
<gene>
    <name evidence="4" type="ORF">MSEDJ_58640</name>
</gene>
<reference evidence="4 5" key="1">
    <citation type="journal article" date="2019" name="Emerg. Microbes Infect.">
        <title>Comprehensive subspecies identification of 175 nontuberculous mycobacteria species based on 7547 genomic profiles.</title>
        <authorList>
            <person name="Matsumoto Y."/>
            <person name="Kinjo T."/>
            <person name="Motooka D."/>
            <person name="Nabeya D."/>
            <person name="Jung N."/>
            <person name="Uechi K."/>
            <person name="Horii T."/>
            <person name="Iida T."/>
            <person name="Fujita J."/>
            <person name="Nakamura S."/>
        </authorList>
    </citation>
    <scope>NUCLEOTIDE SEQUENCE [LARGE SCALE GENOMIC DNA]</scope>
    <source>
        <strain evidence="4 5">JCM 17899</strain>
    </source>
</reference>
<comment type="similarity">
    <text evidence="1 2">Belongs to the short-chain dehydrogenases/reductases (SDR) family.</text>
</comment>
<dbReference type="Pfam" id="PF00106">
    <property type="entry name" value="adh_short"/>
    <property type="match status" value="1"/>
</dbReference>
<dbReference type="PROSITE" id="PS00061">
    <property type="entry name" value="ADH_SHORT"/>
    <property type="match status" value="1"/>
</dbReference>
<dbReference type="GO" id="GO:0016020">
    <property type="term" value="C:membrane"/>
    <property type="evidence" value="ECO:0007669"/>
    <property type="project" value="GOC"/>
</dbReference>
<dbReference type="SMART" id="SM00822">
    <property type="entry name" value="PKS_KR"/>
    <property type="match status" value="1"/>
</dbReference>
<proteinExistence type="inferred from homology"/>
<organism evidence="4 5">
    <name type="scientific">Mycolicibacterium sediminis</name>
    <dbReference type="NCBI Taxonomy" id="1286180"/>
    <lineage>
        <taxon>Bacteria</taxon>
        <taxon>Bacillati</taxon>
        <taxon>Actinomycetota</taxon>
        <taxon>Actinomycetes</taxon>
        <taxon>Mycobacteriales</taxon>
        <taxon>Mycobacteriaceae</taxon>
        <taxon>Mycolicibacterium</taxon>
    </lineage>
</organism>
<dbReference type="InterPro" id="IPR020904">
    <property type="entry name" value="Sc_DH/Rdtase_CS"/>
</dbReference>
<dbReference type="PANTHER" id="PTHR43550:SF3">
    <property type="entry name" value="3-KETODIHYDROSPHINGOSINE REDUCTASE"/>
    <property type="match status" value="1"/>
</dbReference>
<name>A0A7I7QZJ2_9MYCO</name>
<dbReference type="GO" id="GO:0006666">
    <property type="term" value="P:3-keto-sphinganine metabolic process"/>
    <property type="evidence" value="ECO:0007669"/>
    <property type="project" value="TreeGrafter"/>
</dbReference>
<evidence type="ECO:0000256" key="2">
    <source>
        <dbReference type="RuleBase" id="RU000363"/>
    </source>
</evidence>
<dbReference type="AlphaFoldDB" id="A0A7I7QZJ2"/>
<sequence>MKRVPPWHHCVITGGSSGLGLEIARQLLRQGVAVTLVARNETRLGMAAAGLRRQMPGANVGTLVLDVVDAAATRTAFEELAQTTGAIDTLINSAGILIEGHAEQLTIDDHRAVMDVNLFGTVNACTAALATFGDDPGTIVNVSSVAGLIGVFGYTAYSSSKHAIVGYTRSLAYEVEPRGVHVVLVCPGEFDSPMVDSLDADRTPENREHTLTIPKLSVEQVAAETISGVAAGRRMIVPGRRTRAAVLASRLLPGISDAVSRRRIARVYTGPRTSLR</sequence>
<dbReference type="InterPro" id="IPR036291">
    <property type="entry name" value="NAD(P)-bd_dom_sf"/>
</dbReference>
<evidence type="ECO:0000259" key="3">
    <source>
        <dbReference type="SMART" id="SM00822"/>
    </source>
</evidence>
<dbReference type="InterPro" id="IPR002347">
    <property type="entry name" value="SDR_fam"/>
</dbReference>
<protein>
    <submittedName>
        <fullName evidence="4">Short-chain dehydrogenase</fullName>
    </submittedName>
</protein>
<keyword evidence="5" id="KW-1185">Reference proteome</keyword>
<evidence type="ECO:0000313" key="4">
    <source>
        <dbReference type="EMBL" id="BBY31768.1"/>
    </source>
</evidence>
<evidence type="ECO:0000313" key="5">
    <source>
        <dbReference type="Proteomes" id="UP000467193"/>
    </source>
</evidence>
<dbReference type="PRINTS" id="PR00081">
    <property type="entry name" value="GDHRDH"/>
</dbReference>
<dbReference type="PRINTS" id="PR00080">
    <property type="entry name" value="SDRFAMILY"/>
</dbReference>
<dbReference type="SUPFAM" id="SSF51735">
    <property type="entry name" value="NAD(P)-binding Rossmann-fold domains"/>
    <property type="match status" value="1"/>
</dbReference>
<dbReference type="RefSeq" id="WP_163801203.1">
    <property type="nucleotide sequence ID" value="NZ_AP022588.1"/>
</dbReference>
<dbReference type="KEGG" id="msei:MSEDJ_58640"/>
<dbReference type="Proteomes" id="UP000467193">
    <property type="component" value="Chromosome"/>
</dbReference>
<dbReference type="GO" id="GO:0030148">
    <property type="term" value="P:sphingolipid biosynthetic process"/>
    <property type="evidence" value="ECO:0007669"/>
    <property type="project" value="TreeGrafter"/>
</dbReference>